<evidence type="ECO:0000313" key="2">
    <source>
        <dbReference type="Proteomes" id="UP000253606"/>
    </source>
</evidence>
<dbReference type="Proteomes" id="UP000253606">
    <property type="component" value="Chromosome"/>
</dbReference>
<dbReference type="AlphaFoldDB" id="A0A2Z5FSH6"/>
<organism evidence="1 2">
    <name type="scientific">Acidisarcina polymorpha</name>
    <dbReference type="NCBI Taxonomy" id="2211140"/>
    <lineage>
        <taxon>Bacteria</taxon>
        <taxon>Pseudomonadati</taxon>
        <taxon>Acidobacteriota</taxon>
        <taxon>Terriglobia</taxon>
        <taxon>Terriglobales</taxon>
        <taxon>Acidobacteriaceae</taxon>
        <taxon>Acidisarcina</taxon>
    </lineage>
</organism>
<sequence length="142" mass="15964">MGLEAAVYIKKAHISVEWLDETITVDETTGEVISETFHIPAKAKEAISYRLGNGKYIERCRLEIEKVAKGRGLAMPVLFHQVLSGEVQPGDVVKYSEIPNLKRELKFLERAPKFSADVKELLFRLNKLVEAAEANHNPIAFT</sequence>
<protein>
    <submittedName>
        <fullName evidence="1">Uncharacterized protein</fullName>
    </submittedName>
</protein>
<dbReference type="RefSeq" id="WP_114205271.1">
    <property type="nucleotide sequence ID" value="NZ_CP030840.1"/>
</dbReference>
<dbReference type="KEGG" id="abas:ACPOL_0038"/>
<dbReference type="EMBL" id="CP030840">
    <property type="protein sequence ID" value="AXC09425.1"/>
    <property type="molecule type" value="Genomic_DNA"/>
</dbReference>
<reference evidence="1 2" key="1">
    <citation type="journal article" date="2018" name="Front. Microbiol.">
        <title>Hydrolytic Capabilities as a Key to Environmental Success: Chitinolytic and Cellulolytic Acidobacteria From Acidic Sub-arctic Soils and Boreal Peatlands.</title>
        <authorList>
            <person name="Belova S.E."/>
            <person name="Ravin N.V."/>
            <person name="Pankratov T.A."/>
            <person name="Rakitin A.L."/>
            <person name="Ivanova A.A."/>
            <person name="Beletsky A.V."/>
            <person name="Mardanov A.V."/>
            <person name="Sinninghe Damste J.S."/>
            <person name="Dedysh S.N."/>
        </authorList>
    </citation>
    <scope>NUCLEOTIDE SEQUENCE [LARGE SCALE GENOMIC DNA]</scope>
    <source>
        <strain evidence="1 2">SBC82</strain>
    </source>
</reference>
<evidence type="ECO:0000313" key="1">
    <source>
        <dbReference type="EMBL" id="AXC09425.1"/>
    </source>
</evidence>
<accession>A0A2Z5FSH6</accession>
<gene>
    <name evidence="1" type="ORF">ACPOL_0038</name>
</gene>
<proteinExistence type="predicted"/>
<name>A0A2Z5FSH6_9BACT</name>
<keyword evidence="2" id="KW-1185">Reference proteome</keyword>